<organism evidence="1 2">
    <name type="scientific">Lutimaribacter saemankumensis</name>
    <dbReference type="NCBI Taxonomy" id="490829"/>
    <lineage>
        <taxon>Bacteria</taxon>
        <taxon>Pseudomonadati</taxon>
        <taxon>Pseudomonadota</taxon>
        <taxon>Alphaproteobacteria</taxon>
        <taxon>Rhodobacterales</taxon>
        <taxon>Roseobacteraceae</taxon>
        <taxon>Lutimaribacter</taxon>
    </lineage>
</organism>
<dbReference type="Proteomes" id="UP000199340">
    <property type="component" value="Unassembled WGS sequence"/>
</dbReference>
<protein>
    <submittedName>
        <fullName evidence="1">Uncharacterized protein</fullName>
    </submittedName>
</protein>
<proteinExistence type="predicted"/>
<reference evidence="1 2" key="1">
    <citation type="submission" date="2016-10" db="EMBL/GenBank/DDBJ databases">
        <authorList>
            <person name="de Groot N.N."/>
        </authorList>
    </citation>
    <scope>NUCLEOTIDE SEQUENCE [LARGE SCALE GENOMIC DNA]</scope>
    <source>
        <strain evidence="1 2">DSM 28010</strain>
    </source>
</reference>
<sequence>MVPLLPKRFRRDDDAKRMFLTLKGGKPNALFLGVGSWVHPPNHRVDPQDRYHSKAHLDEGKVVGFPRRAQAPGCIRKQRVRDPLVRVAISYRGFDHAQAGRCIALQNVFQEFVL</sequence>
<evidence type="ECO:0000313" key="1">
    <source>
        <dbReference type="EMBL" id="SDJ36348.1"/>
    </source>
</evidence>
<dbReference type="EMBL" id="FNEB01000016">
    <property type="protein sequence ID" value="SDJ36348.1"/>
    <property type="molecule type" value="Genomic_DNA"/>
</dbReference>
<accession>A0A1G8T452</accession>
<name>A0A1G8T452_9RHOB</name>
<evidence type="ECO:0000313" key="2">
    <source>
        <dbReference type="Proteomes" id="UP000199340"/>
    </source>
</evidence>
<keyword evidence="2" id="KW-1185">Reference proteome</keyword>
<dbReference type="AlphaFoldDB" id="A0A1G8T452"/>
<gene>
    <name evidence="1" type="ORF">SAMN05421850_11617</name>
</gene>